<evidence type="ECO:0000256" key="1">
    <source>
        <dbReference type="SAM" id="Phobius"/>
    </source>
</evidence>
<dbReference type="PROSITE" id="PS00108">
    <property type="entry name" value="PROTEIN_KINASE_ST"/>
    <property type="match status" value="1"/>
</dbReference>
<evidence type="ECO:0000259" key="2">
    <source>
        <dbReference type="PROSITE" id="PS50011"/>
    </source>
</evidence>
<dbReference type="EMBL" id="UYRR01002037">
    <property type="protein sequence ID" value="VDK19218.1"/>
    <property type="molecule type" value="Genomic_DNA"/>
</dbReference>
<dbReference type="WBParaSite" id="ASIM_0000189301-mRNA-1">
    <property type="protein sequence ID" value="ASIM_0000189301-mRNA-1"/>
    <property type="gene ID" value="ASIM_0000189301"/>
</dbReference>
<evidence type="ECO:0000313" key="3">
    <source>
        <dbReference type="EMBL" id="VDK19218.1"/>
    </source>
</evidence>
<keyword evidence="4" id="KW-1185">Reference proteome</keyword>
<keyword evidence="1" id="KW-0812">Transmembrane</keyword>
<keyword evidence="1" id="KW-1133">Transmembrane helix</keyword>
<dbReference type="PROSITE" id="PS50011">
    <property type="entry name" value="PROTEIN_KINASE_DOM"/>
    <property type="match status" value="1"/>
</dbReference>
<dbReference type="PANTHER" id="PTHR24347">
    <property type="entry name" value="SERINE/THREONINE-PROTEIN KINASE"/>
    <property type="match status" value="1"/>
</dbReference>
<accession>A0A0M3J2Y1</accession>
<feature type="domain" description="Protein kinase" evidence="2">
    <location>
        <begin position="1"/>
        <end position="247"/>
    </location>
</feature>
<dbReference type="OrthoDB" id="40902at2759"/>
<evidence type="ECO:0000313" key="4">
    <source>
        <dbReference type="Proteomes" id="UP000267096"/>
    </source>
</evidence>
<evidence type="ECO:0000313" key="5">
    <source>
        <dbReference type="WBParaSite" id="ASIM_0000189301-mRNA-1"/>
    </source>
</evidence>
<dbReference type="Gene3D" id="3.30.200.20">
    <property type="entry name" value="Phosphorylase Kinase, domain 1"/>
    <property type="match status" value="1"/>
</dbReference>
<protein>
    <submittedName>
        <fullName evidence="5">MAP kinase-activated protein kinase 2 (inferred by orthology to a D. melanogaster protein)</fullName>
    </submittedName>
</protein>
<sequence>MSGMIRVAERIEDGKKCALKVLPDTEASRREIDLQIKCSQHRNIVRIIDVYLSQSFLPKRLFVVLEYMEGGALFKRIINESITEREAARIMHEIGSAVAYLHSLEIAHRDIKPENILCTNDGTVKLADFGFAKQCSSENRKTLKTPCFTPYYVPPEILRRVPYDKSCDMWSLGVVMYMLLCGLAPFYPHSDSNFSNGMQKRIKKGVYKFPSPEWDQISEQGDKLFGSYSFVLKTNSKEYENWFFAAK</sequence>
<dbReference type="AlphaFoldDB" id="A0A0M3J2Y1"/>
<dbReference type="InterPro" id="IPR000719">
    <property type="entry name" value="Prot_kinase_dom"/>
</dbReference>
<dbReference type="GO" id="GO:0005524">
    <property type="term" value="F:ATP binding"/>
    <property type="evidence" value="ECO:0007669"/>
    <property type="project" value="InterPro"/>
</dbReference>
<keyword evidence="1" id="KW-0472">Membrane</keyword>
<name>A0A0M3J2Y1_ANISI</name>
<dbReference type="SMART" id="SM00220">
    <property type="entry name" value="S_TKc"/>
    <property type="match status" value="1"/>
</dbReference>
<feature type="transmembrane region" description="Helical" evidence="1">
    <location>
        <begin position="169"/>
        <end position="187"/>
    </location>
</feature>
<dbReference type="Proteomes" id="UP000267096">
    <property type="component" value="Unassembled WGS sequence"/>
</dbReference>
<organism evidence="5">
    <name type="scientific">Anisakis simplex</name>
    <name type="common">Herring worm</name>
    <dbReference type="NCBI Taxonomy" id="6269"/>
    <lineage>
        <taxon>Eukaryota</taxon>
        <taxon>Metazoa</taxon>
        <taxon>Ecdysozoa</taxon>
        <taxon>Nematoda</taxon>
        <taxon>Chromadorea</taxon>
        <taxon>Rhabditida</taxon>
        <taxon>Spirurina</taxon>
        <taxon>Ascaridomorpha</taxon>
        <taxon>Ascaridoidea</taxon>
        <taxon>Anisakidae</taxon>
        <taxon>Anisakis</taxon>
        <taxon>Anisakis simplex complex</taxon>
    </lineage>
</organism>
<dbReference type="InterPro" id="IPR008271">
    <property type="entry name" value="Ser/Thr_kinase_AS"/>
</dbReference>
<gene>
    <name evidence="3" type="ORF">ASIM_LOCUS1764</name>
</gene>
<proteinExistence type="predicted"/>
<reference evidence="3 4" key="2">
    <citation type="submission" date="2018-11" db="EMBL/GenBank/DDBJ databases">
        <authorList>
            <consortium name="Pathogen Informatics"/>
        </authorList>
    </citation>
    <scope>NUCLEOTIDE SEQUENCE [LARGE SCALE GENOMIC DNA]</scope>
</reference>
<dbReference type="Pfam" id="PF00069">
    <property type="entry name" value="Pkinase"/>
    <property type="match status" value="1"/>
</dbReference>
<dbReference type="SUPFAM" id="SSF56112">
    <property type="entry name" value="Protein kinase-like (PK-like)"/>
    <property type="match status" value="1"/>
</dbReference>
<dbReference type="InterPro" id="IPR011009">
    <property type="entry name" value="Kinase-like_dom_sf"/>
</dbReference>
<dbReference type="GO" id="GO:0004672">
    <property type="term" value="F:protein kinase activity"/>
    <property type="evidence" value="ECO:0007669"/>
    <property type="project" value="InterPro"/>
</dbReference>
<reference evidence="5" key="1">
    <citation type="submission" date="2017-02" db="UniProtKB">
        <authorList>
            <consortium name="WormBaseParasite"/>
        </authorList>
    </citation>
    <scope>IDENTIFICATION</scope>
</reference>
<dbReference type="Gene3D" id="1.10.510.10">
    <property type="entry name" value="Transferase(Phosphotransferase) domain 1"/>
    <property type="match status" value="1"/>
</dbReference>